<protein>
    <recommendedName>
        <fullName evidence="1">N-acetyltransferase domain-containing protein</fullName>
    </recommendedName>
</protein>
<dbReference type="InterPro" id="IPR016181">
    <property type="entry name" value="Acyl_CoA_acyltransferase"/>
</dbReference>
<gene>
    <name evidence="2" type="ORF">GCM10007857_48580</name>
</gene>
<keyword evidence="3" id="KW-1185">Reference proteome</keyword>
<name>A0ABQ6B699_9BRAD</name>
<proteinExistence type="predicted"/>
<evidence type="ECO:0000313" key="3">
    <source>
        <dbReference type="Proteomes" id="UP001156905"/>
    </source>
</evidence>
<dbReference type="Pfam" id="PF13508">
    <property type="entry name" value="Acetyltransf_7"/>
    <property type="match status" value="1"/>
</dbReference>
<accession>A0ABQ6B699</accession>
<dbReference type="InterPro" id="IPR000182">
    <property type="entry name" value="GNAT_dom"/>
</dbReference>
<sequence>MRLSQRQMQFVPCTEDYWEFVRDLRTGPETGKWFLQQAQITSQQQRTYMKLHWRNYFIAILEARPVGFVGSIDNDIRVCVHPDHWRRGIGRFLITELMQRFPHASARVKERNEAGNALFRSTGFVRGSTTSSRTDTGDHVPTAVWTLPDPALREA</sequence>
<dbReference type="PROSITE" id="PS51186">
    <property type="entry name" value="GNAT"/>
    <property type="match status" value="1"/>
</dbReference>
<reference evidence="3" key="1">
    <citation type="journal article" date="2019" name="Int. J. Syst. Evol. Microbiol.">
        <title>The Global Catalogue of Microorganisms (GCM) 10K type strain sequencing project: providing services to taxonomists for standard genome sequencing and annotation.</title>
        <authorList>
            <consortium name="The Broad Institute Genomics Platform"/>
            <consortium name="The Broad Institute Genome Sequencing Center for Infectious Disease"/>
            <person name="Wu L."/>
            <person name="Ma J."/>
        </authorList>
    </citation>
    <scope>NUCLEOTIDE SEQUENCE [LARGE SCALE GENOMIC DNA]</scope>
    <source>
        <strain evidence="3">NBRC 102520</strain>
    </source>
</reference>
<evidence type="ECO:0000259" key="1">
    <source>
        <dbReference type="PROSITE" id="PS51186"/>
    </source>
</evidence>
<evidence type="ECO:0000313" key="2">
    <source>
        <dbReference type="EMBL" id="GLR88146.1"/>
    </source>
</evidence>
<organism evidence="2 3">
    <name type="scientific">Bradyrhizobium iriomotense</name>
    <dbReference type="NCBI Taxonomy" id="441950"/>
    <lineage>
        <taxon>Bacteria</taxon>
        <taxon>Pseudomonadati</taxon>
        <taxon>Pseudomonadota</taxon>
        <taxon>Alphaproteobacteria</taxon>
        <taxon>Hyphomicrobiales</taxon>
        <taxon>Nitrobacteraceae</taxon>
        <taxon>Bradyrhizobium</taxon>
    </lineage>
</organism>
<dbReference type="Proteomes" id="UP001156905">
    <property type="component" value="Unassembled WGS sequence"/>
</dbReference>
<dbReference type="EMBL" id="BSOW01000017">
    <property type="protein sequence ID" value="GLR88146.1"/>
    <property type="molecule type" value="Genomic_DNA"/>
</dbReference>
<dbReference type="CDD" id="cd04301">
    <property type="entry name" value="NAT_SF"/>
    <property type="match status" value="1"/>
</dbReference>
<comment type="caution">
    <text evidence="2">The sequence shown here is derived from an EMBL/GenBank/DDBJ whole genome shotgun (WGS) entry which is preliminary data.</text>
</comment>
<feature type="domain" description="N-acetyltransferase" evidence="1">
    <location>
        <begin position="8"/>
        <end position="150"/>
    </location>
</feature>
<dbReference type="Gene3D" id="3.40.630.30">
    <property type="match status" value="1"/>
</dbReference>
<dbReference type="SUPFAM" id="SSF55729">
    <property type="entry name" value="Acyl-CoA N-acyltransferases (Nat)"/>
    <property type="match status" value="1"/>
</dbReference>
<dbReference type="RefSeq" id="WP_284269338.1">
    <property type="nucleotide sequence ID" value="NZ_BSOW01000017.1"/>
</dbReference>